<protein>
    <submittedName>
        <fullName evidence="2">Uncharacterized protein</fullName>
    </submittedName>
</protein>
<dbReference type="NCBIfam" id="TIGR01572">
    <property type="entry name" value="A_thl_para_3677"/>
    <property type="match status" value="1"/>
</dbReference>
<dbReference type="InterPro" id="IPR006462">
    <property type="entry name" value="MS5"/>
</dbReference>
<feature type="region of interest" description="Disordered" evidence="1">
    <location>
        <begin position="1"/>
        <end position="32"/>
    </location>
</feature>
<reference evidence="2" key="1">
    <citation type="submission" date="2021-01" db="EMBL/GenBank/DDBJ databases">
        <authorList>
            <person name="Bezrukov I."/>
        </authorList>
    </citation>
    <scope>NUCLEOTIDE SEQUENCE</scope>
</reference>
<evidence type="ECO:0000313" key="2">
    <source>
        <dbReference type="EMBL" id="CAE6170601.1"/>
    </source>
</evidence>
<organism evidence="2 3">
    <name type="scientific">Arabidopsis arenosa</name>
    <name type="common">Sand rock-cress</name>
    <name type="synonym">Cardaminopsis arenosa</name>
    <dbReference type="NCBI Taxonomy" id="38785"/>
    <lineage>
        <taxon>Eukaryota</taxon>
        <taxon>Viridiplantae</taxon>
        <taxon>Streptophyta</taxon>
        <taxon>Embryophyta</taxon>
        <taxon>Tracheophyta</taxon>
        <taxon>Spermatophyta</taxon>
        <taxon>Magnoliopsida</taxon>
        <taxon>eudicotyledons</taxon>
        <taxon>Gunneridae</taxon>
        <taxon>Pentapetalae</taxon>
        <taxon>rosids</taxon>
        <taxon>malvids</taxon>
        <taxon>Brassicales</taxon>
        <taxon>Brassicaceae</taxon>
        <taxon>Camelineae</taxon>
        <taxon>Arabidopsis</taxon>
    </lineage>
</organism>
<proteinExistence type="predicted"/>
<dbReference type="PANTHER" id="PTHR31260:SF32">
    <property type="match status" value="1"/>
</dbReference>
<dbReference type="Pfam" id="PF04776">
    <property type="entry name" value="protein_MS5"/>
    <property type="match status" value="1"/>
</dbReference>
<name>A0A8S2AVA1_ARAAE</name>
<keyword evidence="3" id="KW-1185">Reference proteome</keyword>
<gene>
    <name evidence="2" type="ORF">AARE701A_LOCUS18179</name>
</gene>
<dbReference type="AlphaFoldDB" id="A0A8S2AVA1"/>
<dbReference type="Proteomes" id="UP000682877">
    <property type="component" value="Chromosome 7"/>
</dbReference>
<evidence type="ECO:0000313" key="3">
    <source>
        <dbReference type="Proteomes" id="UP000682877"/>
    </source>
</evidence>
<dbReference type="PANTHER" id="PTHR31260">
    <property type="entry name" value="CYSTATIN/MONELLIN SUPERFAMILY PROTEIN"/>
    <property type="match status" value="1"/>
</dbReference>
<evidence type="ECO:0000256" key="1">
    <source>
        <dbReference type="SAM" id="MobiDB-lite"/>
    </source>
</evidence>
<dbReference type="EMBL" id="LR999457">
    <property type="protein sequence ID" value="CAE6170601.1"/>
    <property type="molecule type" value="Genomic_DNA"/>
</dbReference>
<sequence>MTDFEILVPKFGDEPPQRKRKSESPGSSSYTAPIRSFHKVECDSWDDDDYIDPAVEKEYWRQVLESDGFDVDRFALPDGGIYPYIFRDKYDYPYDIALFSRLGLHCYNLQKGTNLKLIAINKYNDEMLDFTPKDSSFMVQTELSRLKVPSGPRTTFIGPQRRWNDDAVDDSYKGKLPSWLTEQELSNKGQFYELQESDWQGNEWLHMYAEFALYSKFFAYGNDLRHFLPLEMKKIIVQTQENREASPHMILKANNAIFYISFKGNGDPSGTPMEYQAIVRRTMDGMPGHICLEVDCLAYKSC</sequence>
<accession>A0A8S2AVA1</accession>